<reference evidence="2 3" key="1">
    <citation type="submission" date="2020-06" db="EMBL/GenBank/DDBJ databases">
        <authorList>
            <person name="Li R."/>
            <person name="Bekaert M."/>
        </authorList>
    </citation>
    <scope>NUCLEOTIDE SEQUENCE [LARGE SCALE GENOMIC DNA]</scope>
    <source>
        <strain evidence="3">wild</strain>
    </source>
</reference>
<dbReference type="InterPro" id="IPR016186">
    <property type="entry name" value="C-type_lectin-like/link_sf"/>
</dbReference>
<feature type="domain" description="C-type lectin" evidence="1">
    <location>
        <begin position="85"/>
        <end position="206"/>
    </location>
</feature>
<evidence type="ECO:0000259" key="1">
    <source>
        <dbReference type="PROSITE" id="PS50041"/>
    </source>
</evidence>
<dbReference type="OrthoDB" id="6285913at2759"/>
<dbReference type="InterPro" id="IPR016187">
    <property type="entry name" value="CTDL_fold"/>
</dbReference>
<dbReference type="PROSITE" id="PS50041">
    <property type="entry name" value="C_TYPE_LECTIN_2"/>
    <property type="match status" value="1"/>
</dbReference>
<evidence type="ECO:0000313" key="3">
    <source>
        <dbReference type="Proteomes" id="UP000507470"/>
    </source>
</evidence>
<dbReference type="InterPro" id="IPR050828">
    <property type="entry name" value="C-type_lectin/matrix_domain"/>
</dbReference>
<organism evidence="2 3">
    <name type="scientific">Mytilus coruscus</name>
    <name type="common">Sea mussel</name>
    <dbReference type="NCBI Taxonomy" id="42192"/>
    <lineage>
        <taxon>Eukaryota</taxon>
        <taxon>Metazoa</taxon>
        <taxon>Spiralia</taxon>
        <taxon>Lophotrochozoa</taxon>
        <taxon>Mollusca</taxon>
        <taxon>Bivalvia</taxon>
        <taxon>Autobranchia</taxon>
        <taxon>Pteriomorphia</taxon>
        <taxon>Mytilida</taxon>
        <taxon>Mytiloidea</taxon>
        <taxon>Mytilidae</taxon>
        <taxon>Mytilinae</taxon>
        <taxon>Mytilus</taxon>
    </lineage>
</organism>
<evidence type="ECO:0000313" key="2">
    <source>
        <dbReference type="EMBL" id="CAC5426024.1"/>
    </source>
</evidence>
<dbReference type="SUPFAM" id="SSF56436">
    <property type="entry name" value="C-type lectin-like"/>
    <property type="match status" value="1"/>
</dbReference>
<dbReference type="CDD" id="cd00037">
    <property type="entry name" value="CLECT"/>
    <property type="match status" value="1"/>
</dbReference>
<dbReference type="Gene3D" id="3.10.100.10">
    <property type="entry name" value="Mannose-Binding Protein A, subunit A"/>
    <property type="match status" value="1"/>
</dbReference>
<sequence length="208" mass="23608">MKDFSSLKSISPQNIIFKSEDGGLDTCIKSCILNEECDAIAETNESCYNIPFTSLGAYSSPSNVKDKVWFKQPVGVCDHYDYIYYKGICFHSSTSRMTWTSAKDYCSISGGQLVVLDTPEKIELISNALKVFYPERSQYFIGATDIGSEGQWRWEQENATNFTLIMRMNNLDTNYPGKAANCGVILLKTNDLVDKYCLQRKHFLCELR</sequence>
<dbReference type="PANTHER" id="PTHR45710">
    <property type="entry name" value="C-TYPE LECTIN DOMAIN-CONTAINING PROTEIN 180"/>
    <property type="match status" value="1"/>
</dbReference>
<dbReference type="AlphaFoldDB" id="A0A6J8EZT2"/>
<dbReference type="InterPro" id="IPR001304">
    <property type="entry name" value="C-type_lectin-like"/>
</dbReference>
<dbReference type="Proteomes" id="UP000507470">
    <property type="component" value="Unassembled WGS sequence"/>
</dbReference>
<keyword evidence="3" id="KW-1185">Reference proteome</keyword>
<dbReference type="PANTHER" id="PTHR45710:SF26">
    <property type="entry name" value="RH26557P"/>
    <property type="match status" value="1"/>
</dbReference>
<dbReference type="EMBL" id="CACVKT020010330">
    <property type="protein sequence ID" value="CAC5426024.1"/>
    <property type="molecule type" value="Genomic_DNA"/>
</dbReference>
<proteinExistence type="predicted"/>
<dbReference type="Pfam" id="PF00059">
    <property type="entry name" value="Lectin_C"/>
    <property type="match status" value="1"/>
</dbReference>
<gene>
    <name evidence="2" type="ORF">MCOR_57779</name>
</gene>
<accession>A0A6J8EZT2</accession>
<protein>
    <recommendedName>
        <fullName evidence="1">C-type lectin domain-containing protein</fullName>
    </recommendedName>
</protein>
<name>A0A6J8EZT2_MYTCO</name>
<dbReference type="SMART" id="SM00034">
    <property type="entry name" value="CLECT"/>
    <property type="match status" value="1"/>
</dbReference>